<evidence type="ECO:0000256" key="4">
    <source>
        <dbReference type="ARBA" id="ARBA00022705"/>
    </source>
</evidence>
<feature type="compositionally biased region" description="Polar residues" evidence="9">
    <location>
        <begin position="23"/>
        <end position="37"/>
    </location>
</feature>
<organism evidence="11 12">
    <name type="scientific">Cylicocyclus nassatus</name>
    <name type="common">Nematode worm</name>
    <dbReference type="NCBI Taxonomy" id="53992"/>
    <lineage>
        <taxon>Eukaryota</taxon>
        <taxon>Metazoa</taxon>
        <taxon>Ecdysozoa</taxon>
        <taxon>Nematoda</taxon>
        <taxon>Chromadorea</taxon>
        <taxon>Rhabditida</taxon>
        <taxon>Rhabditina</taxon>
        <taxon>Rhabditomorpha</taxon>
        <taxon>Strongyloidea</taxon>
        <taxon>Strongylidae</taxon>
        <taxon>Cylicocyclus</taxon>
    </lineage>
</organism>
<evidence type="ECO:0000313" key="12">
    <source>
        <dbReference type="Proteomes" id="UP001176961"/>
    </source>
</evidence>
<feature type="domain" description="Replication factor Mcm10 C-terminal" evidence="10">
    <location>
        <begin position="403"/>
        <end position="716"/>
    </location>
</feature>
<dbReference type="GO" id="GO:0006270">
    <property type="term" value="P:DNA replication initiation"/>
    <property type="evidence" value="ECO:0007669"/>
    <property type="project" value="InterPro"/>
</dbReference>
<keyword evidence="12" id="KW-1185">Reference proteome</keyword>
<keyword evidence="8" id="KW-0539">Nucleus</keyword>
<keyword evidence="5" id="KW-0479">Metal-binding</keyword>
<dbReference type="GO" id="GO:0003688">
    <property type="term" value="F:DNA replication origin binding"/>
    <property type="evidence" value="ECO:0007669"/>
    <property type="project" value="TreeGrafter"/>
</dbReference>
<keyword evidence="6" id="KW-0863">Zinc-finger</keyword>
<dbReference type="InterPro" id="IPR040184">
    <property type="entry name" value="Mcm10"/>
</dbReference>
<evidence type="ECO:0000256" key="9">
    <source>
        <dbReference type="SAM" id="MobiDB-lite"/>
    </source>
</evidence>
<dbReference type="Gene3D" id="2.40.50.140">
    <property type="entry name" value="Nucleic acid-binding proteins"/>
    <property type="match status" value="1"/>
</dbReference>
<feature type="compositionally biased region" description="Low complexity" evidence="9">
    <location>
        <begin position="105"/>
        <end position="116"/>
    </location>
</feature>
<keyword evidence="7" id="KW-0862">Zinc</keyword>
<dbReference type="InterPro" id="IPR015411">
    <property type="entry name" value="Rep_factor_Mcm10_C"/>
</dbReference>
<evidence type="ECO:0000256" key="2">
    <source>
        <dbReference type="ARBA" id="ARBA00009679"/>
    </source>
</evidence>
<evidence type="ECO:0000259" key="10">
    <source>
        <dbReference type="SMART" id="SM01280"/>
    </source>
</evidence>
<dbReference type="Pfam" id="PF24863">
    <property type="entry name" value="zf-CCCH_Mcm10"/>
    <property type="match status" value="1"/>
</dbReference>
<dbReference type="EMBL" id="CATQJL010000112">
    <property type="protein sequence ID" value="CAJ0596302.1"/>
    <property type="molecule type" value="Genomic_DNA"/>
</dbReference>
<evidence type="ECO:0000256" key="6">
    <source>
        <dbReference type="ARBA" id="ARBA00022771"/>
    </source>
</evidence>
<protein>
    <recommendedName>
        <fullName evidence="3">Protein MCM10 homolog</fullName>
    </recommendedName>
</protein>
<evidence type="ECO:0000256" key="5">
    <source>
        <dbReference type="ARBA" id="ARBA00022723"/>
    </source>
</evidence>
<dbReference type="Pfam" id="PF22379">
    <property type="entry name" value="OB_MCM10"/>
    <property type="match status" value="1"/>
</dbReference>
<comment type="similarity">
    <text evidence="2">Belongs to the MCM10 family.</text>
</comment>
<accession>A0AA36M400</accession>
<feature type="region of interest" description="Disordered" evidence="9">
    <location>
        <begin position="1"/>
        <end position="51"/>
    </location>
</feature>
<comment type="subcellular location">
    <subcellularLocation>
        <location evidence="1">Nucleus</location>
    </subcellularLocation>
</comment>
<dbReference type="InterPro" id="IPR056791">
    <property type="entry name" value="Znf_Mcm10_C"/>
</dbReference>
<sequence length="716" mass="79932">MDEFLSMCNTEEDEEEQLPCAATVNQETASNHTNSPRSSEDPALDDEIPLDPSEIQKQLEALERKKQELIKRARATVFGPENKSEAPASKSKNGPKLVDLDFAGTSSTSTECTPTSHRADESDDEYIDDKKELYEVGKLIQKQLDKQEEAQEIRRRPFLSSMPAKKPSETIPVRKPAIKETIIPTAFDNHFQLRIRNPKISSGTFDSFIQGFKRVRISEMRSSAALPKDGFVTVGVIVARDMRKSSNDKDYAIWKLHDLKNCQDSPICVLLFGEAYKEHWKSQIGVCVALVNPHVAEDDRPDAGKLRAKSTNITLKTFKRAEIIELGYSSDLGMCKGVKFGGQKCGNFVNTSLSEFCVHHIMNEARKLSANRGAFNSVTSLPPKKRAANPLFVGTHRTTKFNTVVPANKHDNMMNSDTMHPTISNIILPTEHKTITKVEEKAVLRELISDRAHMLGARNLVAAVEIKSGRAVKSSKADNQASMSDFIKTQEASVVRPGFHGPQLGFGLKAGQEICLASRKADAAKMRAVAVLNREKAGIVQEKKAVKRPADKADGDGPTSKASKLAILGNEIDLNKLLQRKSIHEKEANKAEGEAVQKHLDMLEHKEKVETFVTECMSVKNVKVVSCKKCDYTAHKQSDLCKKEGHEVKYSTAEKRFYKCKACKKRVVTFGLLPTKSCKHCKANDWERVAMKDERVVKLDNENLLLRGEERKYVNI</sequence>
<proteinExistence type="inferred from homology"/>
<dbReference type="SMART" id="SM01280">
    <property type="entry name" value="Mcm10"/>
    <property type="match status" value="1"/>
</dbReference>
<dbReference type="Pfam" id="PF09332">
    <property type="entry name" value="Mcm10"/>
    <property type="match status" value="1"/>
</dbReference>
<evidence type="ECO:0000313" key="11">
    <source>
        <dbReference type="EMBL" id="CAJ0596302.1"/>
    </source>
</evidence>
<dbReference type="InterPro" id="IPR012340">
    <property type="entry name" value="NA-bd_OB-fold"/>
</dbReference>
<dbReference type="InterPro" id="IPR055065">
    <property type="entry name" value="OB_MCM10"/>
</dbReference>
<dbReference type="AlphaFoldDB" id="A0AA36M400"/>
<dbReference type="GO" id="GO:0003697">
    <property type="term" value="F:single-stranded DNA binding"/>
    <property type="evidence" value="ECO:0007669"/>
    <property type="project" value="InterPro"/>
</dbReference>
<evidence type="ECO:0000256" key="8">
    <source>
        <dbReference type="ARBA" id="ARBA00023242"/>
    </source>
</evidence>
<reference evidence="11" key="1">
    <citation type="submission" date="2023-07" db="EMBL/GenBank/DDBJ databases">
        <authorList>
            <consortium name="CYATHOMIX"/>
        </authorList>
    </citation>
    <scope>NUCLEOTIDE SEQUENCE</scope>
    <source>
        <strain evidence="11">N/A</strain>
    </source>
</reference>
<dbReference type="GO" id="GO:0043596">
    <property type="term" value="C:nuclear replication fork"/>
    <property type="evidence" value="ECO:0007669"/>
    <property type="project" value="TreeGrafter"/>
</dbReference>
<evidence type="ECO:0000256" key="3">
    <source>
        <dbReference type="ARBA" id="ARBA00017770"/>
    </source>
</evidence>
<keyword evidence="4" id="KW-0235">DNA replication</keyword>
<dbReference type="InterPro" id="IPR015408">
    <property type="entry name" value="Znf_Mcm10/DnaG"/>
</dbReference>
<dbReference type="PANTHER" id="PTHR13454">
    <property type="entry name" value="PROTEIN MCM10 HOMOLOG"/>
    <property type="match status" value="1"/>
</dbReference>
<evidence type="ECO:0000256" key="1">
    <source>
        <dbReference type="ARBA" id="ARBA00004123"/>
    </source>
</evidence>
<evidence type="ECO:0000256" key="7">
    <source>
        <dbReference type="ARBA" id="ARBA00022833"/>
    </source>
</evidence>
<comment type="caution">
    <text evidence="11">The sequence shown here is derived from an EMBL/GenBank/DDBJ whole genome shotgun (WGS) entry which is preliminary data.</text>
</comment>
<dbReference type="GO" id="GO:0008270">
    <property type="term" value="F:zinc ion binding"/>
    <property type="evidence" value="ECO:0007669"/>
    <property type="project" value="UniProtKB-KW"/>
</dbReference>
<dbReference type="PANTHER" id="PTHR13454:SF11">
    <property type="entry name" value="PROTEIN MCM10 HOMOLOG"/>
    <property type="match status" value="1"/>
</dbReference>
<name>A0AA36M400_CYLNA</name>
<feature type="region of interest" description="Disordered" evidence="9">
    <location>
        <begin position="72"/>
        <end position="123"/>
    </location>
</feature>
<dbReference type="Proteomes" id="UP001176961">
    <property type="component" value="Unassembled WGS sequence"/>
</dbReference>
<dbReference type="Pfam" id="PF09329">
    <property type="entry name" value="zf-primase"/>
    <property type="match status" value="1"/>
</dbReference>
<gene>
    <name evidence="11" type="ORF">CYNAS_LOCUS8285</name>
</gene>